<name>A0A074Z2Z1_OPIVI</name>
<evidence type="ECO:0000313" key="1">
    <source>
        <dbReference type="EMBL" id="KER21436.1"/>
    </source>
</evidence>
<dbReference type="EMBL" id="KL596967">
    <property type="protein sequence ID" value="KER21436.1"/>
    <property type="molecule type" value="Genomic_DNA"/>
</dbReference>
<dbReference type="Proteomes" id="UP000054324">
    <property type="component" value="Unassembled WGS sequence"/>
</dbReference>
<gene>
    <name evidence="1" type="ORF">T265_10229</name>
</gene>
<organism evidence="1 2">
    <name type="scientific">Opisthorchis viverrini</name>
    <name type="common">Southeast Asian liver fluke</name>
    <dbReference type="NCBI Taxonomy" id="6198"/>
    <lineage>
        <taxon>Eukaryota</taxon>
        <taxon>Metazoa</taxon>
        <taxon>Spiralia</taxon>
        <taxon>Lophotrochozoa</taxon>
        <taxon>Platyhelminthes</taxon>
        <taxon>Trematoda</taxon>
        <taxon>Digenea</taxon>
        <taxon>Opisthorchiida</taxon>
        <taxon>Opisthorchiata</taxon>
        <taxon>Opisthorchiidae</taxon>
        <taxon>Opisthorchis</taxon>
    </lineage>
</organism>
<keyword evidence="2" id="KW-1185">Reference proteome</keyword>
<proteinExistence type="predicted"/>
<reference evidence="1 2" key="1">
    <citation type="submission" date="2013-11" db="EMBL/GenBank/DDBJ databases">
        <title>Opisthorchis viverrini - life in the bile duct.</title>
        <authorList>
            <person name="Young N.D."/>
            <person name="Nagarajan N."/>
            <person name="Lin S.J."/>
            <person name="Korhonen P.K."/>
            <person name="Jex A.R."/>
            <person name="Hall R.S."/>
            <person name="Safavi-Hemami H."/>
            <person name="Kaewkong W."/>
            <person name="Bertrand D."/>
            <person name="Gao S."/>
            <person name="Seet Q."/>
            <person name="Wongkham S."/>
            <person name="Teh B.T."/>
            <person name="Wongkham C."/>
            <person name="Intapan P.M."/>
            <person name="Maleewong W."/>
            <person name="Yang X."/>
            <person name="Hu M."/>
            <person name="Wang Z."/>
            <person name="Hofmann A."/>
            <person name="Sternberg P.W."/>
            <person name="Tan P."/>
            <person name="Wang J."/>
            <person name="Gasser R.B."/>
        </authorList>
    </citation>
    <scope>NUCLEOTIDE SEQUENCE [LARGE SCALE GENOMIC DNA]</scope>
</reference>
<accession>A0A074Z2Z1</accession>
<dbReference type="GeneID" id="20324397"/>
<evidence type="ECO:0000313" key="2">
    <source>
        <dbReference type="Proteomes" id="UP000054324"/>
    </source>
</evidence>
<dbReference type="CTD" id="20324397"/>
<dbReference type="RefSeq" id="XP_009174805.1">
    <property type="nucleotide sequence ID" value="XM_009176541.1"/>
</dbReference>
<dbReference type="KEGG" id="ovi:T265_10229"/>
<dbReference type="AlphaFoldDB" id="A0A074Z2Z1"/>
<sequence>MQPSGGMAVRHQKGATAGRFFYIPLRGMSEKFQRLKHATSAPEIITVGFLNRSTLVSACNPLVTKINNNNCSAVTPFRRLTAMSPERSTRAQVLSGCPNLDRSSLDSGI</sequence>
<protein>
    <submittedName>
        <fullName evidence="1">Uncharacterized protein</fullName>
    </submittedName>
</protein>